<evidence type="ECO:0000313" key="2">
    <source>
        <dbReference type="Proteomes" id="UP001429354"/>
    </source>
</evidence>
<comment type="caution">
    <text evidence="1">The sequence shown here is derived from an EMBL/GenBank/DDBJ whole genome shotgun (WGS) entry which is preliminary data.</text>
</comment>
<name>A0ABX0ADZ4_9GAMM</name>
<gene>
    <name evidence="1" type="ORF">DT603_09600</name>
</gene>
<keyword evidence="2" id="KW-1185">Reference proteome</keyword>
<accession>A0ABX0ADZ4</accession>
<organism evidence="1 2">
    <name type="scientific">Pseudoxanthomonas gei</name>
    <dbReference type="NCBI Taxonomy" id="1383030"/>
    <lineage>
        <taxon>Bacteria</taxon>
        <taxon>Pseudomonadati</taxon>
        <taxon>Pseudomonadota</taxon>
        <taxon>Gammaproteobacteria</taxon>
        <taxon>Lysobacterales</taxon>
        <taxon>Lysobacteraceae</taxon>
        <taxon>Pseudoxanthomonas</taxon>
    </lineage>
</organism>
<reference evidence="1 2" key="1">
    <citation type="submission" date="2018-07" db="EMBL/GenBank/DDBJ databases">
        <title>Whole genome Sequencing of Pseudoxanthomonas gei KCTC 32298 (T).</title>
        <authorList>
            <person name="Kumar S."/>
            <person name="Bansal K."/>
            <person name="Kaur A."/>
            <person name="Patil P."/>
            <person name="Sharma S."/>
            <person name="Patil P.B."/>
        </authorList>
    </citation>
    <scope>NUCLEOTIDE SEQUENCE [LARGE SCALE GENOMIC DNA]</scope>
    <source>
        <strain evidence="1 2">KCTC 32298</strain>
    </source>
</reference>
<evidence type="ECO:0000313" key="1">
    <source>
        <dbReference type="EMBL" id="NDK39093.1"/>
    </source>
</evidence>
<sequence>MDIARKIAPGQGVLLDIEAELEYWQRVFPDTEFRDASLPFADFVPTIKFGYDCYLLFHRQPLAEVLPSLRTRYALQIPRHQQLEWRWADQIVRHAWGRMRAT</sequence>
<proteinExistence type="predicted"/>
<protein>
    <submittedName>
        <fullName evidence="1">Uncharacterized protein</fullName>
    </submittedName>
</protein>
<dbReference type="RefSeq" id="WP_162349660.1">
    <property type="nucleotide sequence ID" value="NZ_QOVG01000005.1"/>
</dbReference>
<dbReference type="EMBL" id="QOVG01000005">
    <property type="protein sequence ID" value="NDK39093.1"/>
    <property type="molecule type" value="Genomic_DNA"/>
</dbReference>
<dbReference type="Proteomes" id="UP001429354">
    <property type="component" value="Unassembled WGS sequence"/>
</dbReference>